<keyword evidence="3" id="KW-1185">Reference proteome</keyword>
<dbReference type="GO" id="GO:0016757">
    <property type="term" value="F:glycosyltransferase activity"/>
    <property type="evidence" value="ECO:0007669"/>
    <property type="project" value="InterPro"/>
</dbReference>
<dbReference type="AlphaFoldDB" id="A0A1I1GQN4"/>
<evidence type="ECO:0000259" key="1">
    <source>
        <dbReference type="Pfam" id="PF04577"/>
    </source>
</evidence>
<accession>A0A1I1GQN4</accession>
<feature type="domain" description="Glycosyltransferase 61 catalytic" evidence="1">
    <location>
        <begin position="105"/>
        <end position="279"/>
    </location>
</feature>
<sequence>MKTLKIEKDNGIDKKIAFAKECAGKFIKTESTIKTNPLYFFQPNDIKVYYRHAISTKKNTEVEDAYNGRTTSELTKALCPRLSKLKTLKFEETHYLIDRCLDGGYFHFIYQVLPSIKMALNHEESPKLLSFKLNKFKRNIINSIYGDVDILELEEDTPTKIKNIRIPSTILKKGHAIQPESWFKLNPSLFDFLRPLETCNKINNKIYLSRRKSGSTRRQLSNSADLEYALEKLGYKIVYPEQLSFPEQRKLFEKADILVAESGAALSNIVFCRRKTKLVVLQYSSYFEVNGGFISMGSLLDLECYEYNEHSIKTHGFLGHRDETIWKISLDRAIKFISQAERDSFS</sequence>
<dbReference type="Proteomes" id="UP000199058">
    <property type="component" value="Unassembled WGS sequence"/>
</dbReference>
<evidence type="ECO:0000313" key="3">
    <source>
        <dbReference type="Proteomes" id="UP000199058"/>
    </source>
</evidence>
<dbReference type="RefSeq" id="WP_091961680.1">
    <property type="nucleotide sequence ID" value="NZ_FOLH01000003.1"/>
</dbReference>
<proteinExistence type="predicted"/>
<name>A0A1I1GQN4_9GAMM</name>
<protein>
    <recommendedName>
        <fullName evidence="1">Glycosyltransferase 61 catalytic domain-containing protein</fullName>
    </recommendedName>
</protein>
<dbReference type="InterPro" id="IPR049625">
    <property type="entry name" value="Glyco_transf_61_cat"/>
</dbReference>
<dbReference type="EMBL" id="FOLH01000003">
    <property type="protein sequence ID" value="SFC14067.1"/>
    <property type="molecule type" value="Genomic_DNA"/>
</dbReference>
<dbReference type="Pfam" id="PF04577">
    <property type="entry name" value="Glyco_transf_61"/>
    <property type="match status" value="1"/>
</dbReference>
<reference evidence="2 3" key="1">
    <citation type="submission" date="2016-10" db="EMBL/GenBank/DDBJ databases">
        <authorList>
            <person name="de Groot N.N."/>
        </authorList>
    </citation>
    <scope>NUCLEOTIDE SEQUENCE [LARGE SCALE GENOMIC DNA]</scope>
    <source>
        <strain evidence="2 3">DSM 18438</strain>
    </source>
</reference>
<dbReference type="OrthoDB" id="288504at2"/>
<evidence type="ECO:0000313" key="2">
    <source>
        <dbReference type="EMBL" id="SFC14067.1"/>
    </source>
</evidence>
<organism evidence="2 3">
    <name type="scientific">Marinospirillum celere</name>
    <dbReference type="NCBI Taxonomy" id="1122252"/>
    <lineage>
        <taxon>Bacteria</taxon>
        <taxon>Pseudomonadati</taxon>
        <taxon>Pseudomonadota</taxon>
        <taxon>Gammaproteobacteria</taxon>
        <taxon>Oceanospirillales</taxon>
        <taxon>Oceanospirillaceae</taxon>
        <taxon>Marinospirillum</taxon>
    </lineage>
</organism>
<gene>
    <name evidence="2" type="ORF">SAMN05660443_1584</name>
</gene>
<dbReference type="STRING" id="1122252.SAMN05660443_1584"/>